<proteinExistence type="predicted"/>
<comment type="caution">
    <text evidence="1">The sequence shown here is derived from an EMBL/GenBank/DDBJ whole genome shotgun (WGS) entry which is preliminary data.</text>
</comment>
<gene>
    <name evidence="1" type="ORF">PPEP_a1464</name>
</gene>
<organism evidence="1 2">
    <name type="scientific">Pseudoalteromonas peptidolytica F12-50-A1</name>
    <dbReference type="NCBI Taxonomy" id="1315280"/>
    <lineage>
        <taxon>Bacteria</taxon>
        <taxon>Pseudomonadati</taxon>
        <taxon>Pseudomonadota</taxon>
        <taxon>Gammaproteobacteria</taxon>
        <taxon>Alteromonadales</taxon>
        <taxon>Pseudoalteromonadaceae</taxon>
        <taxon>Pseudoalteromonas</taxon>
    </lineage>
</organism>
<dbReference type="Gene3D" id="3.40.50.720">
    <property type="entry name" value="NAD(P)-binding Rossmann-like Domain"/>
    <property type="match status" value="1"/>
</dbReference>
<keyword evidence="2" id="KW-1185">Reference proteome</keyword>
<protein>
    <recommendedName>
        <fullName evidence="3">NADP-binding protein</fullName>
    </recommendedName>
</protein>
<name>A0A8I0MWB6_9GAMM</name>
<accession>A0A8I0MWB6</accession>
<dbReference type="Proteomes" id="UP000660708">
    <property type="component" value="Unassembled WGS sequence"/>
</dbReference>
<dbReference type="SUPFAM" id="SSF51735">
    <property type="entry name" value="NAD(P)-binding Rossmann-fold domains"/>
    <property type="match status" value="1"/>
</dbReference>
<dbReference type="RefSeq" id="WP_147390283.1">
    <property type="nucleotide sequence ID" value="NZ_AQHF01000026.1"/>
</dbReference>
<dbReference type="PANTHER" id="PTHR40129:SF2">
    <property type="entry name" value="KETOPANTOATE REDUCTASE N-TERMINAL DOMAIN-CONTAINING PROTEIN"/>
    <property type="match status" value="1"/>
</dbReference>
<evidence type="ECO:0008006" key="3">
    <source>
        <dbReference type="Google" id="ProtNLM"/>
    </source>
</evidence>
<dbReference type="InterPro" id="IPR036291">
    <property type="entry name" value="NAD(P)-bd_dom_sf"/>
</dbReference>
<sequence>MKVLNHNVVVLGAGWLGEAICQHAQLQGWQVEGTRTQLHHTHPWSRQFVLTEQGQVEHSVTLEHAYWICAIPPRARQVDSNYLNTLEQALSLAKKMSAKGFLLCSSTGVYDTADAEYDEQGALADKSTLRVSILRDAEERVLNSGGKIVRLAGLQGPNREPGRFVAGKALSSSANARVNMVHRDDVVAAITSIVAHWQEAADIYNICYPSHPTRKAFYQRHCKQLGNPEPTFASSATQERIIKAERITELGFEYRHAIY</sequence>
<evidence type="ECO:0000313" key="2">
    <source>
        <dbReference type="Proteomes" id="UP000660708"/>
    </source>
</evidence>
<evidence type="ECO:0000313" key="1">
    <source>
        <dbReference type="EMBL" id="MBE0347075.1"/>
    </source>
</evidence>
<dbReference type="EMBL" id="AQHF01000026">
    <property type="protein sequence ID" value="MBE0347075.1"/>
    <property type="molecule type" value="Genomic_DNA"/>
</dbReference>
<dbReference type="AlphaFoldDB" id="A0A8I0MWB6"/>
<reference evidence="1 2" key="1">
    <citation type="submission" date="2015-06" db="EMBL/GenBank/DDBJ databases">
        <title>Genome sequence of Pseudoalteromonas peptidolytica.</title>
        <authorList>
            <person name="Xie B.-B."/>
            <person name="Rong J.-C."/>
            <person name="Qin Q.-L."/>
            <person name="Zhang Y.-Z."/>
        </authorList>
    </citation>
    <scope>NUCLEOTIDE SEQUENCE [LARGE SCALE GENOMIC DNA]</scope>
    <source>
        <strain evidence="1 2">F12-50-A1</strain>
    </source>
</reference>
<dbReference type="PANTHER" id="PTHR40129">
    <property type="entry name" value="KETOPANTOATE REDUCTASE N-TERMINAL DOMAIN-CONTAINING PROTEIN"/>
    <property type="match status" value="1"/>
</dbReference>